<dbReference type="InterPro" id="IPR019182">
    <property type="entry name" value="Cytochrome_b-c1_su10_fun"/>
</dbReference>
<dbReference type="EMBL" id="MU254297">
    <property type="protein sequence ID" value="KAG9240977.1"/>
    <property type="molecule type" value="Genomic_DNA"/>
</dbReference>
<evidence type="ECO:0000256" key="1">
    <source>
        <dbReference type="SAM" id="MobiDB-lite"/>
    </source>
</evidence>
<organism evidence="3 4">
    <name type="scientific">Calycina marina</name>
    <dbReference type="NCBI Taxonomy" id="1763456"/>
    <lineage>
        <taxon>Eukaryota</taxon>
        <taxon>Fungi</taxon>
        <taxon>Dikarya</taxon>
        <taxon>Ascomycota</taxon>
        <taxon>Pezizomycotina</taxon>
        <taxon>Leotiomycetes</taxon>
        <taxon>Helotiales</taxon>
        <taxon>Pezizellaceae</taxon>
        <taxon>Calycina</taxon>
    </lineage>
</organism>
<evidence type="ECO:0000313" key="4">
    <source>
        <dbReference type="Proteomes" id="UP000887226"/>
    </source>
</evidence>
<proteinExistence type="predicted"/>
<feature type="transmembrane region" description="Helical" evidence="2">
    <location>
        <begin position="52"/>
        <end position="72"/>
    </location>
</feature>
<dbReference type="PANTHER" id="PTHR28254:SF1">
    <property type="entry name" value="CYTOCHROME B-C1 COMPLEX SUBUNIT 10, MITOCHONDRIAL"/>
    <property type="match status" value="1"/>
</dbReference>
<dbReference type="GO" id="GO:0006122">
    <property type="term" value="P:mitochondrial electron transport, ubiquinol to cytochrome c"/>
    <property type="evidence" value="ECO:0007669"/>
    <property type="project" value="InterPro"/>
</dbReference>
<dbReference type="PANTHER" id="PTHR28254">
    <property type="entry name" value="CYTOCHROME B-C1 COMPLEX SUBUNIT 10"/>
    <property type="match status" value="1"/>
</dbReference>
<keyword evidence="2" id="KW-0812">Transmembrane</keyword>
<sequence length="103" mass="11162">MSDHTLRTPASGPAFGSIKNSWDYPAYKSPYGPKMKVQPNIAGFTAKSALKLGVTLGAFGGVAGFVVVYILSDAPRFRRDLMSKLPIIGKTYIREIPPSDNPF</sequence>
<dbReference type="Proteomes" id="UP000887226">
    <property type="component" value="Unassembled WGS sequence"/>
</dbReference>
<evidence type="ECO:0000256" key="2">
    <source>
        <dbReference type="SAM" id="Phobius"/>
    </source>
</evidence>
<dbReference type="OrthoDB" id="2391627at2759"/>
<dbReference type="GO" id="GO:0005739">
    <property type="term" value="C:mitochondrion"/>
    <property type="evidence" value="ECO:0007669"/>
    <property type="project" value="GOC"/>
</dbReference>
<name>A0A9P7YX35_9HELO</name>
<keyword evidence="2" id="KW-1133">Transmembrane helix</keyword>
<keyword evidence="4" id="KW-1185">Reference proteome</keyword>
<comment type="caution">
    <text evidence="3">The sequence shown here is derived from an EMBL/GenBank/DDBJ whole genome shotgun (WGS) entry which is preliminary data.</text>
</comment>
<gene>
    <name evidence="3" type="ORF">BJ878DRAFT_483364</name>
</gene>
<evidence type="ECO:0000313" key="3">
    <source>
        <dbReference type="EMBL" id="KAG9240977.1"/>
    </source>
</evidence>
<dbReference type="Pfam" id="PF09796">
    <property type="entry name" value="QCR10"/>
    <property type="match status" value="1"/>
</dbReference>
<keyword evidence="2" id="KW-0472">Membrane</keyword>
<accession>A0A9P7YX35</accession>
<reference evidence="3" key="1">
    <citation type="journal article" date="2021" name="IMA Fungus">
        <title>Genomic characterization of three marine fungi, including Emericellopsis atlantica sp. nov. with signatures of a generalist lifestyle and marine biomass degradation.</title>
        <authorList>
            <person name="Hagestad O.C."/>
            <person name="Hou L."/>
            <person name="Andersen J.H."/>
            <person name="Hansen E.H."/>
            <person name="Altermark B."/>
            <person name="Li C."/>
            <person name="Kuhnert E."/>
            <person name="Cox R.J."/>
            <person name="Crous P.W."/>
            <person name="Spatafora J.W."/>
            <person name="Lail K."/>
            <person name="Amirebrahimi M."/>
            <person name="Lipzen A."/>
            <person name="Pangilinan J."/>
            <person name="Andreopoulos W."/>
            <person name="Hayes R.D."/>
            <person name="Ng V."/>
            <person name="Grigoriev I.V."/>
            <person name="Jackson S.A."/>
            <person name="Sutton T.D.S."/>
            <person name="Dobson A.D.W."/>
            <person name="Rama T."/>
        </authorList>
    </citation>
    <scope>NUCLEOTIDE SEQUENCE</scope>
    <source>
        <strain evidence="3">TRa3180A</strain>
    </source>
</reference>
<protein>
    <submittedName>
        <fullName evidence="3">Ubiquinol-cytochrome-c reductase complex subunit-domain-containing protein</fullName>
    </submittedName>
</protein>
<feature type="region of interest" description="Disordered" evidence="1">
    <location>
        <begin position="1"/>
        <end position="20"/>
    </location>
</feature>
<dbReference type="AlphaFoldDB" id="A0A9P7YX35"/>